<evidence type="ECO:0000313" key="9">
    <source>
        <dbReference type="EMBL" id="KAL3841230.1"/>
    </source>
</evidence>
<dbReference type="InterPro" id="IPR008271">
    <property type="entry name" value="Ser/Thr_kinase_AS"/>
</dbReference>
<evidence type="ECO:0000256" key="4">
    <source>
        <dbReference type="ARBA" id="ARBA00022741"/>
    </source>
</evidence>
<dbReference type="FunFam" id="3.30.200.20:FF:000097">
    <property type="entry name" value="Probable serine/threonine-protein kinase nek1"/>
    <property type="match status" value="1"/>
</dbReference>
<dbReference type="GO" id="GO:0004674">
    <property type="term" value="F:protein serine/threonine kinase activity"/>
    <property type="evidence" value="ECO:0007669"/>
    <property type="project" value="UniProtKB-KW"/>
</dbReference>
<dbReference type="AlphaFoldDB" id="A0ABD3TWN2"/>
<dbReference type="PROSITE" id="PS50011">
    <property type="entry name" value="PROTEIN_KINASE_DOM"/>
    <property type="match status" value="1"/>
</dbReference>
<evidence type="ECO:0000256" key="6">
    <source>
        <dbReference type="ARBA" id="ARBA00022840"/>
    </source>
</evidence>
<dbReference type="InterPro" id="IPR050660">
    <property type="entry name" value="NEK_Ser/Thr_kinase"/>
</dbReference>
<gene>
    <name evidence="9" type="ORF">ACJIZ3_025821</name>
</gene>
<keyword evidence="2" id="KW-0723">Serine/threonine-protein kinase</keyword>
<dbReference type="SUPFAM" id="SSF56112">
    <property type="entry name" value="Protein kinase-like (PK-like)"/>
    <property type="match status" value="1"/>
</dbReference>
<dbReference type="SMART" id="SM00220">
    <property type="entry name" value="S_TKc"/>
    <property type="match status" value="1"/>
</dbReference>
<protein>
    <recommendedName>
        <fullName evidence="8">Protein kinase domain-containing protein</fullName>
    </recommendedName>
</protein>
<dbReference type="PROSITE" id="PS00108">
    <property type="entry name" value="PROTEIN_KINASE_ST"/>
    <property type="match status" value="1"/>
</dbReference>
<comment type="similarity">
    <text evidence="1">Belongs to the protein kinase superfamily. NEK Ser/Thr protein kinase family. NIMA subfamily.</text>
</comment>
<dbReference type="EMBL" id="JBJXBP010000003">
    <property type="protein sequence ID" value="KAL3841230.1"/>
    <property type="molecule type" value="Genomic_DNA"/>
</dbReference>
<evidence type="ECO:0000256" key="1">
    <source>
        <dbReference type="ARBA" id="ARBA00010886"/>
    </source>
</evidence>
<evidence type="ECO:0000256" key="5">
    <source>
        <dbReference type="ARBA" id="ARBA00022777"/>
    </source>
</evidence>
<dbReference type="PANTHER" id="PTHR43671:SF63">
    <property type="entry name" value="SERINE_THREONINE-PROTEIN KINASE NEK6 ISOFORM X1"/>
    <property type="match status" value="1"/>
</dbReference>
<sequence length="576" mass="65287">MEQENGDSNSKMEDYEVIEQIGKGSFGASFLVLHKTENKKYVLKKIRLSKQPEKLKRTARSEMDSLVKLHHPYIVQYKDAWLDKGSCVCIVTHYYEGGDISDMIRKARGAYFPEQKLCKWLTQLLLAIDYLHSNRVLHRDLKLSNIFVTEENDIRLGDFGLGKLLNEEALASSVVGTPNYMCPELIADMPYCYKSDIWSLGCCMFEIAAHKQAFRASDMTGLINKINRCSISPLPIVYSSTLKQIMKSMLRKSPEHRPTAAELLRHPHLQPFLLRCHNPSTVFLPVKSPSPKNSTEKKMKQKSPNSPGCVKDYREREVKLKHKELLPLFEEINDVQYPSLLAKDDVLIKDKLETKRVDPTSYSGLISHDSEDSKSGDTSFETTACNGDKSDNFDSLSLKVDSLALPSNKVSQEQEEYSPKNTTKSEDLDKKNEKIMELVPPISSTLDIKANESVKIESFVEENVMLNKDTEKIKAGSSNDSKVDINQESSEEDQLLNKIAAICSNERKGEWENPGQQRADALESLLELCARLLKQDKFDELCGVLKPFGEDVVSSRETAIWLTKSLMNKHKFAKES</sequence>
<reference evidence="9 10" key="1">
    <citation type="submission" date="2024-12" db="EMBL/GenBank/DDBJ databases">
        <title>The unique morphological basis and parallel evolutionary history of personate flowers in Penstemon.</title>
        <authorList>
            <person name="Depatie T.H."/>
            <person name="Wessinger C.A."/>
        </authorList>
    </citation>
    <scope>NUCLEOTIDE SEQUENCE [LARGE SCALE GENOMIC DNA]</scope>
    <source>
        <strain evidence="9">WTNN_2</strain>
        <tissue evidence="9">Leaf</tissue>
    </source>
</reference>
<dbReference type="CDD" id="cd08215">
    <property type="entry name" value="STKc_Nek"/>
    <property type="match status" value="1"/>
</dbReference>
<dbReference type="GO" id="GO:0005524">
    <property type="term" value="F:ATP binding"/>
    <property type="evidence" value="ECO:0007669"/>
    <property type="project" value="UniProtKB-KW"/>
</dbReference>
<evidence type="ECO:0000259" key="8">
    <source>
        <dbReference type="PROSITE" id="PS50011"/>
    </source>
</evidence>
<dbReference type="PRINTS" id="PR00109">
    <property type="entry name" value="TYRKINASE"/>
</dbReference>
<keyword evidence="6" id="KW-0067">ATP-binding</keyword>
<dbReference type="Gene3D" id="3.30.200.20">
    <property type="entry name" value="Phosphorylase Kinase, domain 1"/>
    <property type="match status" value="1"/>
</dbReference>
<feature type="domain" description="Protein kinase" evidence="8">
    <location>
        <begin position="15"/>
        <end position="269"/>
    </location>
</feature>
<dbReference type="InterPro" id="IPR000719">
    <property type="entry name" value="Prot_kinase_dom"/>
</dbReference>
<feature type="region of interest" description="Disordered" evidence="7">
    <location>
        <begin position="285"/>
        <end position="311"/>
    </location>
</feature>
<dbReference type="InterPro" id="IPR011009">
    <property type="entry name" value="Kinase-like_dom_sf"/>
</dbReference>
<evidence type="ECO:0000256" key="2">
    <source>
        <dbReference type="ARBA" id="ARBA00022527"/>
    </source>
</evidence>
<proteinExistence type="inferred from homology"/>
<dbReference type="PANTHER" id="PTHR43671">
    <property type="entry name" value="SERINE/THREONINE-PROTEIN KINASE NEK"/>
    <property type="match status" value="1"/>
</dbReference>
<accession>A0ABD3TWN2</accession>
<keyword evidence="10" id="KW-1185">Reference proteome</keyword>
<feature type="region of interest" description="Disordered" evidence="7">
    <location>
        <begin position="407"/>
        <end position="431"/>
    </location>
</feature>
<dbReference type="Gene3D" id="1.10.510.10">
    <property type="entry name" value="Transferase(Phosphotransferase) domain 1"/>
    <property type="match status" value="1"/>
</dbReference>
<organism evidence="9 10">
    <name type="scientific">Penstemon smallii</name>
    <dbReference type="NCBI Taxonomy" id="265156"/>
    <lineage>
        <taxon>Eukaryota</taxon>
        <taxon>Viridiplantae</taxon>
        <taxon>Streptophyta</taxon>
        <taxon>Embryophyta</taxon>
        <taxon>Tracheophyta</taxon>
        <taxon>Spermatophyta</taxon>
        <taxon>Magnoliopsida</taxon>
        <taxon>eudicotyledons</taxon>
        <taxon>Gunneridae</taxon>
        <taxon>Pentapetalae</taxon>
        <taxon>asterids</taxon>
        <taxon>lamiids</taxon>
        <taxon>Lamiales</taxon>
        <taxon>Plantaginaceae</taxon>
        <taxon>Cheloneae</taxon>
        <taxon>Penstemon</taxon>
    </lineage>
</organism>
<feature type="region of interest" description="Disordered" evidence="7">
    <location>
        <begin position="360"/>
        <end position="383"/>
    </location>
</feature>
<keyword evidence="3" id="KW-0808">Transferase</keyword>
<dbReference type="Pfam" id="PF00069">
    <property type="entry name" value="Pkinase"/>
    <property type="match status" value="1"/>
</dbReference>
<evidence type="ECO:0000256" key="7">
    <source>
        <dbReference type="SAM" id="MobiDB-lite"/>
    </source>
</evidence>
<comment type="caution">
    <text evidence="9">The sequence shown here is derived from an EMBL/GenBank/DDBJ whole genome shotgun (WGS) entry which is preliminary data.</text>
</comment>
<keyword evidence="5" id="KW-0418">Kinase</keyword>
<name>A0ABD3TWN2_9LAMI</name>
<dbReference type="Proteomes" id="UP001634393">
    <property type="component" value="Unassembled WGS sequence"/>
</dbReference>
<evidence type="ECO:0000313" key="10">
    <source>
        <dbReference type="Proteomes" id="UP001634393"/>
    </source>
</evidence>
<evidence type="ECO:0000256" key="3">
    <source>
        <dbReference type="ARBA" id="ARBA00022679"/>
    </source>
</evidence>
<dbReference type="InterPro" id="IPR001245">
    <property type="entry name" value="Ser-Thr/Tyr_kinase_cat_dom"/>
</dbReference>
<keyword evidence="4" id="KW-0547">Nucleotide-binding</keyword>